<sequence>MDRQRPIRTRHLEGYPSYEYSEPLTLSSSQVMSSIPENCLIGYLNDFSRARSILSQLHLCVSSSSAESSLPFTDCDHGTNHSPYSPTASSTEVYPLFPLPQPLTAELIALGLSPTTAQYLSGAYMKAATRLKARLETALHRADYACTEIKFPEGFETPQSQPHIRAIYASHYKQTVKSWIEIGMLSTRQCLLITSLKNRLRTSLARLRPVYSKEEDSGPLPHTDRTSIEAEVVDISYKMKSSLPPISIGMKTKQCAGLTTRPFTGSSCCHGTPDQTILEPTRPARVIKADPDAGLKSAESAAIKVAKSQGFVGTNHFPTCWDLTSFIHDFDGLSIRDRSKSVGLKGEDDTCKAAPSGHIFTLSKHPSTPVIRLPTPAGVQSKTSSSRPRSSLQSSYDIHSHSSSLQSARRRKIAPCPNRDRSTQSTYKGPDVFFSRQTNDMTITSSAANAKETSDSTYRCLSPSASAHSRRRKIAPLPPRYPSMNTIALAVTVSSDIHLSSQTASLVPTANRHHSSEMLVRLNRPLPRSPSLTSLSSNESDRSSSDDLETPPSSPVPSSTILPTFLSTHSVSPQKYGLLPFTFASLDRGLSTWSLRPRVGIPTRFPSPRPDIFSSVCVEDFSHFTSSR</sequence>
<reference evidence="2" key="2">
    <citation type="submission" date="2013-06" db="EMBL/GenBank/DDBJ databases">
        <authorList>
            <person name="van Diepen L.T.A."/>
            <person name="Olson A."/>
            <person name="Ihrmark K."/>
            <person name="Stenlid J."/>
            <person name="James T.Y."/>
        </authorList>
    </citation>
    <scope>NUCLEOTIDE SEQUENCE</scope>
    <source>
        <strain evidence="2">V5:91_C4</strain>
    </source>
</reference>
<feature type="region of interest" description="Disordered" evidence="1">
    <location>
        <begin position="357"/>
        <end position="432"/>
    </location>
</feature>
<protein>
    <submittedName>
        <fullName evidence="2">A2 mating type protein</fullName>
    </submittedName>
</protein>
<feature type="compositionally biased region" description="Polar residues" evidence="1">
    <location>
        <begin position="455"/>
        <end position="467"/>
    </location>
</feature>
<accession>S5RF01</accession>
<feature type="compositionally biased region" description="Low complexity" evidence="1">
    <location>
        <begin position="381"/>
        <end position="407"/>
    </location>
</feature>
<feature type="region of interest" description="Disordered" evidence="1">
    <location>
        <begin position="448"/>
        <end position="479"/>
    </location>
</feature>
<evidence type="ECO:0000313" key="2">
    <source>
        <dbReference type="EMBL" id="AGS09287.1"/>
    </source>
</evidence>
<feature type="region of interest" description="Disordered" evidence="1">
    <location>
        <begin position="522"/>
        <end position="561"/>
    </location>
</feature>
<reference evidence="2" key="1">
    <citation type="journal article" date="2013" name="Mol. Biol. Evol.">
        <title>Extensive trans-specific polymorphism at the mating type locus of the root decay fungus heterobasidion.</title>
        <authorList>
            <person name="van Diepen L.T."/>
            <person name="Olson A."/>
            <person name="Ihrmark K."/>
            <person name="Stenlid J."/>
            <person name="James T.Y."/>
        </authorList>
    </citation>
    <scope>NUCLEOTIDE SEQUENCE</scope>
    <source>
        <strain evidence="2">V5:91_C4</strain>
    </source>
</reference>
<evidence type="ECO:0000256" key="1">
    <source>
        <dbReference type="SAM" id="MobiDB-lite"/>
    </source>
</evidence>
<dbReference type="EMBL" id="KF280370">
    <property type="protein sequence ID" value="AGS09287.1"/>
    <property type="molecule type" value="Genomic_DNA"/>
</dbReference>
<name>S5RF01_HETAN</name>
<dbReference type="AlphaFoldDB" id="S5RF01"/>
<feature type="compositionally biased region" description="Low complexity" evidence="1">
    <location>
        <begin position="522"/>
        <end position="538"/>
    </location>
</feature>
<organism evidence="2">
    <name type="scientific">Heterobasidion annosum</name>
    <name type="common">Root rot fungus</name>
    <name type="synonym">Polyporus annosus</name>
    <dbReference type="NCBI Taxonomy" id="13563"/>
    <lineage>
        <taxon>Eukaryota</taxon>
        <taxon>Fungi</taxon>
        <taxon>Dikarya</taxon>
        <taxon>Basidiomycota</taxon>
        <taxon>Agaricomycotina</taxon>
        <taxon>Agaricomycetes</taxon>
        <taxon>Russulales</taxon>
        <taxon>Bondarzewiaceae</taxon>
        <taxon>Heterobasidion</taxon>
        <taxon>Heterobasidion annosum species complex</taxon>
    </lineage>
</organism>
<proteinExistence type="predicted"/>